<organism evidence="2 3">
    <name type="scientific">Actinophytocola glycyrrhizae</name>
    <dbReference type="NCBI Taxonomy" id="2044873"/>
    <lineage>
        <taxon>Bacteria</taxon>
        <taxon>Bacillati</taxon>
        <taxon>Actinomycetota</taxon>
        <taxon>Actinomycetes</taxon>
        <taxon>Pseudonocardiales</taxon>
        <taxon>Pseudonocardiaceae</taxon>
    </lineage>
</organism>
<dbReference type="Pfam" id="PF11716">
    <property type="entry name" value="MDMPI_N"/>
    <property type="match status" value="1"/>
</dbReference>
<protein>
    <submittedName>
        <fullName evidence="2">TIGR03086 family metal-binding protein</fullName>
    </submittedName>
</protein>
<proteinExistence type="predicted"/>
<dbReference type="RefSeq" id="WP_378057694.1">
    <property type="nucleotide sequence ID" value="NZ_JBHSIS010000008.1"/>
</dbReference>
<evidence type="ECO:0000259" key="1">
    <source>
        <dbReference type="Pfam" id="PF11716"/>
    </source>
</evidence>
<reference evidence="3" key="1">
    <citation type="journal article" date="2019" name="Int. J. Syst. Evol. Microbiol.">
        <title>The Global Catalogue of Microorganisms (GCM) 10K type strain sequencing project: providing services to taxonomists for standard genome sequencing and annotation.</title>
        <authorList>
            <consortium name="The Broad Institute Genomics Platform"/>
            <consortium name="The Broad Institute Genome Sequencing Center for Infectious Disease"/>
            <person name="Wu L."/>
            <person name="Ma J."/>
        </authorList>
    </citation>
    <scope>NUCLEOTIDE SEQUENCE [LARGE SCALE GENOMIC DNA]</scope>
    <source>
        <strain evidence="3">ZS-22-S1</strain>
    </source>
</reference>
<dbReference type="InterPro" id="IPR017517">
    <property type="entry name" value="Maleyloyr_isom"/>
</dbReference>
<dbReference type="InterPro" id="IPR034660">
    <property type="entry name" value="DinB/YfiT-like"/>
</dbReference>
<dbReference type="NCBIfam" id="TIGR03083">
    <property type="entry name" value="maleylpyruvate isomerase family mycothiol-dependent enzyme"/>
    <property type="match status" value="1"/>
</dbReference>
<dbReference type="SUPFAM" id="SSF109854">
    <property type="entry name" value="DinB/YfiT-like putative metalloenzymes"/>
    <property type="match status" value="1"/>
</dbReference>
<name>A0ABV9S4H5_9PSEU</name>
<sequence length="182" mass="19748">MELYTQAQDEFDKMLAAVPPAGWTTPSMCRDWTVRDVAGHAIWGQRQLHSWATGAPDPAPDGAPGMPTPAVMAGEDPLTTWRAARTVPSGEELKRTVTITGMGEIPVAALLSLLVTDLSAHTWDIGHALGLPVRLPPELVTASFDWARDHVVRRPGFFDQEVPVAQDADAQTRMLAFLGRTT</sequence>
<evidence type="ECO:0000313" key="2">
    <source>
        <dbReference type="EMBL" id="MFC4855738.1"/>
    </source>
</evidence>
<accession>A0ABV9S4H5</accession>
<dbReference type="InterPro" id="IPR024344">
    <property type="entry name" value="MDMPI_metal-binding"/>
</dbReference>
<keyword evidence="3" id="KW-1185">Reference proteome</keyword>
<evidence type="ECO:0000313" key="3">
    <source>
        <dbReference type="Proteomes" id="UP001595859"/>
    </source>
</evidence>
<comment type="caution">
    <text evidence="2">The sequence shown here is derived from an EMBL/GenBank/DDBJ whole genome shotgun (WGS) entry which is preliminary data.</text>
</comment>
<feature type="domain" description="Mycothiol-dependent maleylpyruvate isomerase metal-binding" evidence="1">
    <location>
        <begin position="6"/>
        <end position="125"/>
    </location>
</feature>
<dbReference type="NCBIfam" id="TIGR03086">
    <property type="entry name" value="TIGR03086 family metal-binding protein"/>
    <property type="match status" value="1"/>
</dbReference>
<dbReference type="Proteomes" id="UP001595859">
    <property type="component" value="Unassembled WGS sequence"/>
</dbReference>
<dbReference type="InterPro" id="IPR017520">
    <property type="entry name" value="CHP03086"/>
</dbReference>
<dbReference type="EMBL" id="JBHSIS010000008">
    <property type="protein sequence ID" value="MFC4855738.1"/>
    <property type="molecule type" value="Genomic_DNA"/>
</dbReference>
<gene>
    <name evidence="2" type="ORF">ACFPCV_19685</name>
</gene>
<dbReference type="Gene3D" id="1.20.120.450">
    <property type="entry name" value="dinb family like domain"/>
    <property type="match status" value="1"/>
</dbReference>